<sequence>TTSLFQNPLFPFSSKSKTVPSSPQTQKKKMKSKVRTRNLRSSMPSYYTYLKPGALAQIRNSKITAKSKVLNKPQTLIAMYQQTPSSEIEVSQPALTMEGLPCFNLKIKSNRPCCLQRKKLSAVAPIFYESNRDPSLVTI</sequence>
<dbReference type="PANTHER" id="PTHR35495:SF1">
    <property type="entry name" value="OS06G0679600 PROTEIN"/>
    <property type="match status" value="1"/>
</dbReference>
<feature type="compositionally biased region" description="Polar residues" evidence="1">
    <location>
        <begin position="13"/>
        <end position="25"/>
    </location>
</feature>
<feature type="region of interest" description="Disordered" evidence="1">
    <location>
        <begin position="13"/>
        <end position="37"/>
    </location>
</feature>
<name>A0ABD2V8P9_9SOLN</name>
<evidence type="ECO:0000313" key="2">
    <source>
        <dbReference type="EMBL" id="KAL3377533.1"/>
    </source>
</evidence>
<comment type="caution">
    <text evidence="2">The sequence shown here is derived from an EMBL/GenBank/DDBJ whole genome shotgun (WGS) entry which is preliminary data.</text>
</comment>
<accession>A0ABD2V8P9</accession>
<feature type="non-terminal residue" evidence="2">
    <location>
        <position position="1"/>
    </location>
</feature>
<reference evidence="2 3" key="1">
    <citation type="submission" date="2024-05" db="EMBL/GenBank/DDBJ databases">
        <title>De novo assembly of an allotetraploid wild potato.</title>
        <authorList>
            <person name="Hosaka A.J."/>
        </authorList>
    </citation>
    <scope>NUCLEOTIDE SEQUENCE [LARGE SCALE GENOMIC DNA]</scope>
    <source>
        <tissue evidence="2">Young leaves</tissue>
    </source>
</reference>
<organism evidence="2 3">
    <name type="scientific">Solanum stoloniferum</name>
    <dbReference type="NCBI Taxonomy" id="62892"/>
    <lineage>
        <taxon>Eukaryota</taxon>
        <taxon>Viridiplantae</taxon>
        <taxon>Streptophyta</taxon>
        <taxon>Embryophyta</taxon>
        <taxon>Tracheophyta</taxon>
        <taxon>Spermatophyta</taxon>
        <taxon>Magnoliopsida</taxon>
        <taxon>eudicotyledons</taxon>
        <taxon>Gunneridae</taxon>
        <taxon>Pentapetalae</taxon>
        <taxon>asterids</taxon>
        <taxon>lamiids</taxon>
        <taxon>Solanales</taxon>
        <taxon>Solanaceae</taxon>
        <taxon>Solanoideae</taxon>
        <taxon>Solaneae</taxon>
        <taxon>Solanum</taxon>
    </lineage>
</organism>
<protein>
    <submittedName>
        <fullName evidence="2">Uncharacterized protein</fullName>
    </submittedName>
</protein>
<evidence type="ECO:0000256" key="1">
    <source>
        <dbReference type="SAM" id="MobiDB-lite"/>
    </source>
</evidence>
<dbReference type="AlphaFoldDB" id="A0ABD2V8P9"/>
<dbReference type="EMBL" id="JBJKTR010000002">
    <property type="protein sequence ID" value="KAL3377533.1"/>
    <property type="molecule type" value="Genomic_DNA"/>
</dbReference>
<dbReference type="PANTHER" id="PTHR35495">
    <property type="entry name" value="OS06G0679600 PROTEIN"/>
    <property type="match status" value="1"/>
</dbReference>
<dbReference type="Proteomes" id="UP001627284">
    <property type="component" value="Unassembled WGS sequence"/>
</dbReference>
<keyword evidence="3" id="KW-1185">Reference proteome</keyword>
<evidence type="ECO:0000313" key="3">
    <source>
        <dbReference type="Proteomes" id="UP001627284"/>
    </source>
</evidence>
<proteinExistence type="predicted"/>
<gene>
    <name evidence="2" type="ORF">AABB24_003772</name>
</gene>
<feature type="compositionally biased region" description="Basic residues" evidence="1">
    <location>
        <begin position="26"/>
        <end position="37"/>
    </location>
</feature>